<sequence>MGQAWSTWYRGLVPYENKSPLLPIGPVGPDGLRDNHIEIMGFYGHYVPGEFAYFCYYENDPDSLLRQLVHFDMVGYEIDFSIINKRVWAAYHPVYSEKYKGLVPYYISCERLRAGGFRRPRRIDTSSRKTRPPGEVEASEPELKHQDIFDKKRV</sequence>
<protein>
    <submittedName>
        <fullName evidence="2">Uncharacterized protein</fullName>
    </submittedName>
</protein>
<name>A0AAV9VZ12_9PEZI</name>
<accession>A0AAV9VZ12</accession>
<evidence type="ECO:0000313" key="2">
    <source>
        <dbReference type="EMBL" id="KAK6498433.1"/>
    </source>
</evidence>
<dbReference type="EMBL" id="JAVHJL010000008">
    <property type="protein sequence ID" value="KAK6498433.1"/>
    <property type="molecule type" value="Genomic_DNA"/>
</dbReference>
<proteinExistence type="predicted"/>
<comment type="caution">
    <text evidence="2">The sequence shown here is derived from an EMBL/GenBank/DDBJ whole genome shotgun (WGS) entry which is preliminary data.</text>
</comment>
<evidence type="ECO:0000256" key="1">
    <source>
        <dbReference type="SAM" id="MobiDB-lite"/>
    </source>
</evidence>
<dbReference type="Proteomes" id="UP001370758">
    <property type="component" value="Unassembled WGS sequence"/>
</dbReference>
<keyword evidence="3" id="KW-1185">Reference proteome</keyword>
<feature type="region of interest" description="Disordered" evidence="1">
    <location>
        <begin position="120"/>
        <end position="154"/>
    </location>
</feature>
<gene>
    <name evidence="2" type="ORF">TWF481_011025</name>
</gene>
<organism evidence="2 3">
    <name type="scientific">Arthrobotrys musiformis</name>
    <dbReference type="NCBI Taxonomy" id="47236"/>
    <lineage>
        <taxon>Eukaryota</taxon>
        <taxon>Fungi</taxon>
        <taxon>Dikarya</taxon>
        <taxon>Ascomycota</taxon>
        <taxon>Pezizomycotina</taxon>
        <taxon>Orbiliomycetes</taxon>
        <taxon>Orbiliales</taxon>
        <taxon>Orbiliaceae</taxon>
        <taxon>Arthrobotrys</taxon>
    </lineage>
</organism>
<dbReference type="AlphaFoldDB" id="A0AAV9VZ12"/>
<feature type="compositionally biased region" description="Basic and acidic residues" evidence="1">
    <location>
        <begin position="141"/>
        <end position="154"/>
    </location>
</feature>
<reference evidence="2 3" key="1">
    <citation type="submission" date="2023-08" db="EMBL/GenBank/DDBJ databases">
        <authorList>
            <person name="Palmer J.M."/>
        </authorList>
    </citation>
    <scope>NUCLEOTIDE SEQUENCE [LARGE SCALE GENOMIC DNA]</scope>
    <source>
        <strain evidence="2 3">TWF481</strain>
    </source>
</reference>
<evidence type="ECO:0000313" key="3">
    <source>
        <dbReference type="Proteomes" id="UP001370758"/>
    </source>
</evidence>